<organism evidence="1 2">
    <name type="scientific">Pollutimonas nitritireducens</name>
    <dbReference type="NCBI Taxonomy" id="2045209"/>
    <lineage>
        <taxon>Bacteria</taxon>
        <taxon>Pseudomonadati</taxon>
        <taxon>Pseudomonadota</taxon>
        <taxon>Betaproteobacteria</taxon>
        <taxon>Burkholderiales</taxon>
        <taxon>Alcaligenaceae</taxon>
        <taxon>Pollutimonas</taxon>
    </lineage>
</organism>
<dbReference type="Pfam" id="PF08849">
    <property type="entry name" value="BrxA"/>
    <property type="match status" value="1"/>
</dbReference>
<dbReference type="Proteomes" id="UP000234328">
    <property type="component" value="Unassembled WGS sequence"/>
</dbReference>
<dbReference type="InterPro" id="IPR014948">
    <property type="entry name" value="BrxA"/>
</dbReference>
<dbReference type="OrthoDB" id="981635at2"/>
<protein>
    <recommendedName>
        <fullName evidence="3">DUF1819 family protein</fullName>
    </recommendedName>
</protein>
<dbReference type="AlphaFoldDB" id="A0A2N4UCT7"/>
<proteinExistence type="predicted"/>
<dbReference type="InterPro" id="IPR023137">
    <property type="entry name" value="BrxA_sf"/>
</dbReference>
<evidence type="ECO:0008006" key="3">
    <source>
        <dbReference type="Google" id="ProtNLM"/>
    </source>
</evidence>
<comment type="caution">
    <text evidence="1">The sequence shown here is derived from an EMBL/GenBank/DDBJ whole genome shotgun (WGS) entry which is preliminary data.</text>
</comment>
<evidence type="ECO:0000313" key="2">
    <source>
        <dbReference type="Proteomes" id="UP000234328"/>
    </source>
</evidence>
<name>A0A2N4UCT7_9BURK</name>
<keyword evidence="2" id="KW-1185">Reference proteome</keyword>
<reference evidence="1 2" key="1">
    <citation type="submission" date="2017-10" db="EMBL/GenBank/DDBJ databases">
        <title>Two draft genome sequences of Pusillimonas sp. strains isolated from a nitrate- and radionuclide-contaminated groundwater in Russia.</title>
        <authorList>
            <person name="Grouzdev D.S."/>
            <person name="Tourova T.P."/>
            <person name="Goeva M.A."/>
            <person name="Babich T.L."/>
            <person name="Sokolova D.S."/>
            <person name="Abdullin R."/>
            <person name="Poltaraus A.B."/>
            <person name="Toshchakov S.V."/>
            <person name="Nazina T.N."/>
        </authorList>
    </citation>
    <scope>NUCLEOTIDE SEQUENCE [LARGE SCALE GENOMIC DNA]</scope>
    <source>
        <strain evidence="1 2">JR1/69-2-13</strain>
    </source>
</reference>
<dbReference type="Gene3D" id="1.10.3540.10">
    <property type="entry name" value="uncharacterized protein from magnetospirillum magneticum domain"/>
    <property type="match status" value="1"/>
</dbReference>
<dbReference type="EMBL" id="PDNV01000010">
    <property type="protein sequence ID" value="PLC52821.1"/>
    <property type="molecule type" value="Genomic_DNA"/>
</dbReference>
<gene>
    <name evidence="1" type="ORF">CR155_15525</name>
</gene>
<sequence>MSPQRYRLSFTTGGLFLQEAPVVAERYLVVRDWQATRAQVRSENLLQVRTSTAATRISKELISRLELLSREEVTLLTTGTRREQGYVLWSATCRRYAFIHDFAVDVLREHFLTLRHQLTPNDFDAFVNSKAVWHAELDELAPSTLQKLRQNLFRMLRDADLLSDQGLIQPALLTPHLAKILATHQPDKLNIFPAADIDIRRWLQ</sequence>
<dbReference type="RefSeq" id="WP_102070955.1">
    <property type="nucleotide sequence ID" value="NZ_PDNV01000010.1"/>
</dbReference>
<accession>A0A2N4UCT7</accession>
<evidence type="ECO:0000313" key="1">
    <source>
        <dbReference type="EMBL" id="PLC52821.1"/>
    </source>
</evidence>